<feature type="compositionally biased region" description="Polar residues" evidence="1">
    <location>
        <begin position="505"/>
        <end position="515"/>
    </location>
</feature>
<feature type="compositionally biased region" description="Polar residues" evidence="1">
    <location>
        <begin position="647"/>
        <end position="660"/>
    </location>
</feature>
<dbReference type="InterPro" id="IPR046464">
    <property type="entry name" value="SWI-SNF_Ssr4_C"/>
</dbReference>
<dbReference type="EMBL" id="ML994154">
    <property type="protein sequence ID" value="KAF2198310.1"/>
    <property type="molecule type" value="Genomic_DNA"/>
</dbReference>
<evidence type="ECO:0000259" key="3">
    <source>
        <dbReference type="Pfam" id="PF20497"/>
    </source>
</evidence>
<comment type="caution">
    <text evidence="4">The sequence shown here is derived from an EMBL/GenBank/DDBJ whole genome shotgun (WGS) entry which is preliminary data.</text>
</comment>
<sequence length="740" mass="80313">MNQHHMAQDPSAGVPRDLLPHVHLVSSYKFPVIPSSLQPANALEYLLNAPKIVNDAAPMSWTYFDRPPQDGTVILTWQPPLLQGRFASDGLAWADPEVQYQTEIQGYSLEILIHRSGIRYGLEPVAMHQRARYRIVGKAAGAPLPVDPSLWIIHYTQADPSHRFPAAQIPIAPETQLQMQQRNYFAKQGQLQRKEFMLRDRNNWPEVKFSAGIPMPGVHGQPRPYYNPMNPMASMARPPQYQHQPQVPSVGPPPPKRARQAPPTQQPAIIPSSNAGTTADNLEEEEAVSLGDQLDFLTPKEISSARFKQHHEWMEEILSSPYAVHQIVPLDLGLGLMGELAPLTDGLLDAPTSDSFTKITKDPVTSEPADTITIKTNPKDYYKLDPEQLAAFEKRVADYTAKEEAALERMKDVHAKKMAELKRSRTYIKAERRLRDVARNGLRTLHDSQVSDGSPSEDPADGIVEELEKSLGVTFEANRNVVCVDKGGYVEEQPAQPAPEPPQQISGNGTSATHSYTDHAGLNGLIDEGAIDTDNTAASLLDQYGSTSLTGTPGANASIPQMSQPQSQSHSAVATPSNPSVGPMVSSSYAEQTNIATTGGENDLVDLDVEMSGMNNTNAEEKIGEGDWVMVDQNNPGEHDNSGGDGTTTEQPSTTSVGVPASSIHQTVVSTSGMDADTTTSMFDNAEFGSFDNLDTAGDALADYTNAGDDLGLDLDNSAFGDAFHGTEPHHGTTEDGDHA</sequence>
<name>A0A9P4JFJ7_9PLEO</name>
<feature type="region of interest" description="Disordered" evidence="1">
    <location>
        <begin position="222"/>
        <end position="278"/>
    </location>
</feature>
<evidence type="ECO:0000313" key="5">
    <source>
        <dbReference type="Proteomes" id="UP000799536"/>
    </source>
</evidence>
<dbReference type="GO" id="GO:0006338">
    <property type="term" value="P:chromatin remodeling"/>
    <property type="evidence" value="ECO:0007669"/>
    <property type="project" value="InterPro"/>
</dbReference>
<gene>
    <name evidence="4" type="ORF">GQ43DRAFT_167085</name>
</gene>
<protein>
    <submittedName>
        <fullName evidence="4">DUF1750-domain-containing protein</fullName>
    </submittedName>
</protein>
<dbReference type="Pfam" id="PF08549">
    <property type="entry name" value="SWI-SNF_Ssr4_N"/>
    <property type="match status" value="1"/>
</dbReference>
<dbReference type="AlphaFoldDB" id="A0A9P4JFJ7"/>
<feature type="compositionally biased region" description="Low complexity" evidence="1">
    <location>
        <begin position="260"/>
        <end position="271"/>
    </location>
</feature>
<evidence type="ECO:0000313" key="4">
    <source>
        <dbReference type="EMBL" id="KAF2198310.1"/>
    </source>
</evidence>
<feature type="region of interest" description="Disordered" evidence="1">
    <location>
        <begin position="631"/>
        <end position="660"/>
    </location>
</feature>
<dbReference type="OrthoDB" id="5321006at2759"/>
<feature type="region of interest" description="Disordered" evidence="1">
    <location>
        <begin position="439"/>
        <end position="461"/>
    </location>
</feature>
<dbReference type="Pfam" id="PF20497">
    <property type="entry name" value="SWI-SNF_Ssr4_C"/>
    <property type="match status" value="1"/>
</dbReference>
<dbReference type="InterPro" id="IPR013859">
    <property type="entry name" value="Ssr4_N"/>
</dbReference>
<feature type="domain" description="SWI/SNF and RSC complexes subunit Ssr4 N-terminal" evidence="2">
    <location>
        <begin position="8"/>
        <end position="228"/>
    </location>
</feature>
<feature type="domain" description="SWI/SNF and RSC complexes subunit Ssr4 C-terminal" evidence="3">
    <location>
        <begin position="282"/>
        <end position="731"/>
    </location>
</feature>
<reference evidence="4" key="1">
    <citation type="journal article" date="2020" name="Stud. Mycol.">
        <title>101 Dothideomycetes genomes: a test case for predicting lifestyles and emergence of pathogens.</title>
        <authorList>
            <person name="Haridas S."/>
            <person name="Albert R."/>
            <person name="Binder M."/>
            <person name="Bloem J."/>
            <person name="Labutti K."/>
            <person name="Salamov A."/>
            <person name="Andreopoulos B."/>
            <person name="Baker S."/>
            <person name="Barry K."/>
            <person name="Bills G."/>
            <person name="Bluhm B."/>
            <person name="Cannon C."/>
            <person name="Castanera R."/>
            <person name="Culley D."/>
            <person name="Daum C."/>
            <person name="Ezra D."/>
            <person name="Gonzalez J."/>
            <person name="Henrissat B."/>
            <person name="Kuo A."/>
            <person name="Liang C."/>
            <person name="Lipzen A."/>
            <person name="Lutzoni F."/>
            <person name="Magnuson J."/>
            <person name="Mondo S."/>
            <person name="Nolan M."/>
            <person name="Ohm R."/>
            <person name="Pangilinan J."/>
            <person name="Park H.-J."/>
            <person name="Ramirez L."/>
            <person name="Alfaro M."/>
            <person name="Sun H."/>
            <person name="Tritt A."/>
            <person name="Yoshinaga Y."/>
            <person name="Zwiers L.-H."/>
            <person name="Turgeon B."/>
            <person name="Goodwin S."/>
            <person name="Spatafora J."/>
            <person name="Crous P."/>
            <person name="Grigoriev I."/>
        </authorList>
    </citation>
    <scope>NUCLEOTIDE SEQUENCE</scope>
    <source>
        <strain evidence="4">ATCC 74209</strain>
    </source>
</reference>
<evidence type="ECO:0000259" key="2">
    <source>
        <dbReference type="Pfam" id="PF08549"/>
    </source>
</evidence>
<proteinExistence type="predicted"/>
<keyword evidence="5" id="KW-1185">Reference proteome</keyword>
<evidence type="ECO:0000256" key="1">
    <source>
        <dbReference type="SAM" id="MobiDB-lite"/>
    </source>
</evidence>
<dbReference type="Proteomes" id="UP000799536">
    <property type="component" value="Unassembled WGS sequence"/>
</dbReference>
<feature type="region of interest" description="Disordered" evidence="1">
    <location>
        <begin position="549"/>
        <end position="586"/>
    </location>
</feature>
<feature type="region of interest" description="Disordered" evidence="1">
    <location>
        <begin position="491"/>
        <end position="521"/>
    </location>
</feature>
<organism evidence="4 5">
    <name type="scientific">Delitschia confertaspora ATCC 74209</name>
    <dbReference type="NCBI Taxonomy" id="1513339"/>
    <lineage>
        <taxon>Eukaryota</taxon>
        <taxon>Fungi</taxon>
        <taxon>Dikarya</taxon>
        <taxon>Ascomycota</taxon>
        <taxon>Pezizomycotina</taxon>
        <taxon>Dothideomycetes</taxon>
        <taxon>Pleosporomycetidae</taxon>
        <taxon>Pleosporales</taxon>
        <taxon>Delitschiaceae</taxon>
        <taxon>Delitschia</taxon>
    </lineage>
</organism>
<feature type="compositionally biased region" description="Low complexity" evidence="1">
    <location>
        <begin position="558"/>
        <end position="571"/>
    </location>
</feature>
<feature type="compositionally biased region" description="Polar residues" evidence="1">
    <location>
        <begin position="572"/>
        <end position="586"/>
    </location>
</feature>
<accession>A0A9P4JFJ7</accession>